<dbReference type="Proteomes" id="UP000007993">
    <property type="component" value="Unassembled WGS sequence"/>
</dbReference>
<dbReference type="PATRIC" id="fig|993517.3.peg.1755"/>
<gene>
    <name evidence="3" type="ORF">RBSH_01610</name>
</gene>
<evidence type="ECO:0000313" key="3">
    <source>
        <dbReference type="EMBL" id="EKK02917.1"/>
    </source>
</evidence>
<evidence type="ECO:0000256" key="1">
    <source>
        <dbReference type="SAM" id="Coils"/>
    </source>
</evidence>
<sequence>MMRGSIESLAQQIEVLRNRINELKLALEHAVRNGVITIRVEVKRQPTWTSEPQRGNGNNRVCSNLTDDPLRPSPDELF</sequence>
<dbReference type="EMBL" id="AMCW01000040">
    <property type="protein sequence ID" value="EKK02917.1"/>
    <property type="molecule type" value="Genomic_DNA"/>
</dbReference>
<proteinExistence type="predicted"/>
<feature type="region of interest" description="Disordered" evidence="2">
    <location>
        <begin position="47"/>
        <end position="78"/>
    </location>
</feature>
<comment type="caution">
    <text evidence="3">The sequence shown here is derived from an EMBL/GenBank/DDBJ whole genome shotgun (WGS) entry which is preliminary data.</text>
</comment>
<evidence type="ECO:0000313" key="4">
    <source>
        <dbReference type="Proteomes" id="UP000007993"/>
    </source>
</evidence>
<accession>K5D851</accession>
<reference evidence="3 4" key="1">
    <citation type="journal article" date="2013" name="Mar. Genomics">
        <title>Expression of sulfatases in Rhodopirellula baltica and the diversity of sulfatases in the genus Rhodopirellula.</title>
        <authorList>
            <person name="Wegner C.E."/>
            <person name="Richter-Heitmann T."/>
            <person name="Klindworth A."/>
            <person name="Klockow C."/>
            <person name="Richter M."/>
            <person name="Achstetter T."/>
            <person name="Glockner F.O."/>
            <person name="Harder J."/>
        </authorList>
    </citation>
    <scope>NUCLEOTIDE SEQUENCE [LARGE SCALE GENOMIC DNA]</scope>
    <source>
        <strain evidence="3 4">SH28</strain>
    </source>
</reference>
<dbReference type="AlphaFoldDB" id="K5D851"/>
<protein>
    <submittedName>
        <fullName evidence="3">Uncharacterized protein</fullName>
    </submittedName>
</protein>
<feature type="compositionally biased region" description="Polar residues" evidence="2">
    <location>
        <begin position="47"/>
        <end position="66"/>
    </location>
</feature>
<name>K5D851_RHOBT</name>
<keyword evidence="1" id="KW-0175">Coiled coil</keyword>
<feature type="compositionally biased region" description="Basic and acidic residues" evidence="2">
    <location>
        <begin position="68"/>
        <end position="78"/>
    </location>
</feature>
<feature type="coiled-coil region" evidence="1">
    <location>
        <begin position="6"/>
        <end position="33"/>
    </location>
</feature>
<organism evidence="3 4">
    <name type="scientific">Rhodopirellula baltica SH28</name>
    <dbReference type="NCBI Taxonomy" id="993517"/>
    <lineage>
        <taxon>Bacteria</taxon>
        <taxon>Pseudomonadati</taxon>
        <taxon>Planctomycetota</taxon>
        <taxon>Planctomycetia</taxon>
        <taxon>Pirellulales</taxon>
        <taxon>Pirellulaceae</taxon>
        <taxon>Rhodopirellula</taxon>
    </lineage>
</organism>
<evidence type="ECO:0000256" key="2">
    <source>
        <dbReference type="SAM" id="MobiDB-lite"/>
    </source>
</evidence>